<proteinExistence type="predicted"/>
<feature type="coiled-coil region" evidence="1">
    <location>
        <begin position="208"/>
        <end position="266"/>
    </location>
</feature>
<accession>A0A8I6S8W8</accession>
<dbReference type="EnsemblMetazoa" id="XM_014406122.2">
    <property type="protein sequence ID" value="XP_014261608.1"/>
    <property type="gene ID" value="LOC106673822"/>
</dbReference>
<dbReference type="OrthoDB" id="6631464at2759"/>
<evidence type="ECO:0000313" key="3">
    <source>
        <dbReference type="EnsemblMetazoa" id="XP_014261608.1"/>
    </source>
</evidence>
<keyword evidence="4" id="KW-1185">Reference proteome</keyword>
<evidence type="ECO:0000313" key="4">
    <source>
        <dbReference type="Proteomes" id="UP000494040"/>
    </source>
</evidence>
<dbReference type="RefSeq" id="XP_014261608.1">
    <property type="nucleotide sequence ID" value="XM_014406122.2"/>
</dbReference>
<feature type="region of interest" description="Disordered" evidence="2">
    <location>
        <begin position="430"/>
        <end position="453"/>
    </location>
</feature>
<sequence>MKNKVGQLKEECNNRNKNRLSHLHTCQKQKRGQKDQHYRSEGRTNIYDELNKAFHVLRTKRPVHPEEVELGEQKKRVLRVFRNYLKEDKVLKFFNLLPENKRMEDNRVYAYTDSEGVSDEGYTDEEEYKAEFKSRNQGQKILEQQVSTHPTGAAIPVATTSALPSVEASKDINKSQSKSPKAPMGCFENEQKKFENIHLSDSTVLEELRIADQRANNAAKMLETVREQIARYAEKEEMTEEDIQIMQRKQAELMEKMSEFEEITKRVQQLVGLRDVSSTHLGLPNKPITIRKSDKCVEELPKVVICGPGGIEQVPKIIVCSDKKTNKQITTQGHAMPDNLHPSMDSQNECMPYYTQQITGEPAIQSQPQILEHQIQTFSISQGAYTIPQGMSQVPMMAGYPEPFVPYASQQYPWGQVVNSAGKPPRELVPKVNDCKSNNSDQQTNVTSEEGTDNKKLSVLDTEVQWAQLKWQEKSLMALLKNIIQQKDLHMNLVGEQYLCSNWEKMQDKLKELYAQHQKMLNDQVHHNTQQQQLFQVEYMKNGLENRQKLQIKRQIQRLQQQQKINILMQQNVSKQESIQDMLRKLDCTPQKVMEVYGNIHILQQQHQKLYEGLFQQIINQQELLQSQFHTERLQELHEKEIKLFKEEEKATYQKNLEEHSSVNTKKLKTMEDRESDDTIEEISSLTEIEEQITELKTMTEKCIEEDRTENQVDKDELSIKWTASNFKFQLKRQKSNEKWERENLIPLLFPGDSKNDLNSADYSIMSLEFSSEQETMIKDAKNIVSSCKNSLNSHVFPCYNQTISKSRVNSDTNCINDPDLECLQSLAKENIQRHKVHEVLRQVLNTVQERLEIGFRFQKLQQEKTKALIYKNMEQQQHLQENLLHTTLTTDQKYVVRNKILHLYILLQQLLQQQQFEEKQIDRIKRNQDMLKLLINKNVQHMENLLYSLKKQQLQILNHINNKGSELKKLILSHCLNSSQEKQARNTIFKLHQLHSKIVIQLHTQETLFSLPTTLASSIPNKLKNETEKEVPNNAPIEKTKQMTQAVQISKKELVKPKTKTKKVNYKRTKCYEEEHTTDIKFSMGEFSNLTKYNVETKPQKGVFDFEGLSKLTEYLDDNVEKNEHLAEIQRKLAIITKEQENILPKHKTKVKYERQISQYCLQPKKMNSEELDKAIANLHKLQTTIESLKEQTLSQLK</sequence>
<dbReference type="Proteomes" id="UP000494040">
    <property type="component" value="Unassembled WGS sequence"/>
</dbReference>
<reference evidence="3" key="1">
    <citation type="submission" date="2022-01" db="UniProtKB">
        <authorList>
            <consortium name="EnsemblMetazoa"/>
        </authorList>
    </citation>
    <scope>IDENTIFICATION</scope>
</reference>
<evidence type="ECO:0000256" key="2">
    <source>
        <dbReference type="SAM" id="MobiDB-lite"/>
    </source>
</evidence>
<organism evidence="3 4">
    <name type="scientific">Cimex lectularius</name>
    <name type="common">Bed bug</name>
    <name type="synonym">Acanthia lectularia</name>
    <dbReference type="NCBI Taxonomy" id="79782"/>
    <lineage>
        <taxon>Eukaryota</taxon>
        <taxon>Metazoa</taxon>
        <taxon>Ecdysozoa</taxon>
        <taxon>Arthropoda</taxon>
        <taxon>Hexapoda</taxon>
        <taxon>Insecta</taxon>
        <taxon>Pterygota</taxon>
        <taxon>Neoptera</taxon>
        <taxon>Paraneoptera</taxon>
        <taxon>Hemiptera</taxon>
        <taxon>Heteroptera</taxon>
        <taxon>Panheteroptera</taxon>
        <taxon>Cimicomorpha</taxon>
        <taxon>Cimicidae</taxon>
        <taxon>Cimex</taxon>
    </lineage>
</organism>
<name>A0A8I6S8W8_CIMLE</name>
<evidence type="ECO:0000256" key="1">
    <source>
        <dbReference type="SAM" id="Coils"/>
    </source>
</evidence>
<feature type="compositionally biased region" description="Polar residues" evidence="2">
    <location>
        <begin position="435"/>
        <end position="449"/>
    </location>
</feature>
<keyword evidence="1" id="KW-0175">Coiled coil</keyword>
<dbReference type="AlphaFoldDB" id="A0A8I6S8W8"/>
<protein>
    <submittedName>
        <fullName evidence="3">Uncharacterized protein</fullName>
    </submittedName>
</protein>
<dbReference type="GeneID" id="106673822"/>
<dbReference type="KEGG" id="clec:106673822"/>